<dbReference type="RefSeq" id="WP_338180514.1">
    <property type="nucleotide sequence ID" value="NZ_JAEKNQ010000044.1"/>
</dbReference>
<proteinExistence type="predicted"/>
<feature type="transmembrane region" description="Helical" evidence="2">
    <location>
        <begin position="83"/>
        <end position="107"/>
    </location>
</feature>
<dbReference type="GO" id="GO:0006813">
    <property type="term" value="P:potassium ion transport"/>
    <property type="evidence" value="ECO:0007669"/>
    <property type="project" value="InterPro"/>
</dbReference>
<gene>
    <name evidence="5" type="ORF">JF888_11720</name>
</gene>
<feature type="transmembrane region" description="Helical" evidence="2">
    <location>
        <begin position="32"/>
        <end position="50"/>
    </location>
</feature>
<reference evidence="5 6" key="1">
    <citation type="submission" date="2020-10" db="EMBL/GenBank/DDBJ databases">
        <title>Ca. Dormibacterota MAGs.</title>
        <authorList>
            <person name="Montgomery K."/>
        </authorList>
    </citation>
    <scope>NUCLEOTIDE SEQUENCE [LARGE SCALE GENOMIC DNA]</scope>
    <source>
        <strain evidence="5">SC8811_S16_3</strain>
    </source>
</reference>
<protein>
    <submittedName>
        <fullName evidence="5">Potassium channel protein</fullName>
    </submittedName>
</protein>
<keyword evidence="5" id="KW-0813">Transport</keyword>
<dbReference type="InterPro" id="IPR013099">
    <property type="entry name" value="K_chnl_dom"/>
</dbReference>
<accession>A0A934NEE2</accession>
<evidence type="ECO:0000313" key="6">
    <source>
        <dbReference type="Proteomes" id="UP000620075"/>
    </source>
</evidence>
<sequence>MAYPSAMAPASSLGRSALTAARRNPLIRFRRPAAVLLAVLASGTLGYVLIERWSPLDAFFMTLITISTVGYGEVHPLGPAGKVFTSALILGGVGTMLWVLGIFTDILGTGQLGEYRRERALAGMRRQLRDHFIICGYGRMGTRIVQELEREAVPFVVIDNNPEAVSRLGREDKFHLEGDAAHEETLREAGIDRARALLCAVDSDERAVYIVLAARSLREDLYILSRAGQPESIRRLELAGANRVISPYRMAGHQMAALALRPALVDVMDTLHHGDADIGLEEIVVPAGSQLIGHSLENAQLNAEGGSNVLAVRRRGGEMHVGPDPHLVVEEGDLIVALGSDEQLRATAARLTPR</sequence>
<dbReference type="Gene3D" id="1.10.287.70">
    <property type="match status" value="1"/>
</dbReference>
<dbReference type="Proteomes" id="UP000620075">
    <property type="component" value="Unassembled WGS sequence"/>
</dbReference>
<dbReference type="InterPro" id="IPR003148">
    <property type="entry name" value="RCK_N"/>
</dbReference>
<dbReference type="InterPro" id="IPR050721">
    <property type="entry name" value="Trk_Ktr_HKT_K-transport"/>
</dbReference>
<dbReference type="GO" id="GO:0005886">
    <property type="term" value="C:plasma membrane"/>
    <property type="evidence" value="ECO:0007669"/>
    <property type="project" value="UniProtKB-SubCell"/>
</dbReference>
<organism evidence="5 6">
    <name type="scientific">Candidatus Dormiibacter inghamiae</name>
    <dbReference type="NCBI Taxonomy" id="3127013"/>
    <lineage>
        <taxon>Bacteria</taxon>
        <taxon>Bacillati</taxon>
        <taxon>Candidatus Dormiibacterota</taxon>
        <taxon>Candidatus Dormibacteria</taxon>
        <taxon>Candidatus Dormibacterales</taxon>
        <taxon>Candidatus Dormibacteraceae</taxon>
        <taxon>Candidatus Dormiibacter</taxon>
    </lineage>
</organism>
<dbReference type="SUPFAM" id="SSF81324">
    <property type="entry name" value="Voltage-gated potassium channels"/>
    <property type="match status" value="1"/>
</dbReference>
<dbReference type="PROSITE" id="PS51201">
    <property type="entry name" value="RCK_N"/>
    <property type="match status" value="1"/>
</dbReference>
<dbReference type="Gene3D" id="3.40.50.720">
    <property type="entry name" value="NAD(P)-binding Rossmann-like Domain"/>
    <property type="match status" value="1"/>
</dbReference>
<keyword evidence="2" id="KW-1133">Transmembrane helix</keyword>
<feature type="domain" description="RCK C-terminal" evidence="4">
    <location>
        <begin position="268"/>
        <end position="353"/>
    </location>
</feature>
<evidence type="ECO:0000256" key="2">
    <source>
        <dbReference type="SAM" id="Phobius"/>
    </source>
</evidence>
<dbReference type="Pfam" id="PF02254">
    <property type="entry name" value="TrkA_N"/>
    <property type="match status" value="1"/>
</dbReference>
<dbReference type="Pfam" id="PF02080">
    <property type="entry name" value="TrkA_C"/>
    <property type="match status" value="1"/>
</dbReference>
<evidence type="ECO:0000259" key="3">
    <source>
        <dbReference type="PROSITE" id="PS51201"/>
    </source>
</evidence>
<keyword evidence="5" id="KW-0407">Ion channel</keyword>
<dbReference type="PROSITE" id="PS51202">
    <property type="entry name" value="RCK_C"/>
    <property type="match status" value="1"/>
</dbReference>
<name>A0A934NEE2_9BACT</name>
<comment type="caution">
    <text evidence="5">The sequence shown here is derived from an EMBL/GenBank/DDBJ whole genome shotgun (WGS) entry which is preliminary data.</text>
</comment>
<dbReference type="SUPFAM" id="SSF116726">
    <property type="entry name" value="TrkA C-terminal domain-like"/>
    <property type="match status" value="1"/>
</dbReference>
<dbReference type="PANTHER" id="PTHR43833">
    <property type="entry name" value="POTASSIUM CHANNEL PROTEIN 2-RELATED-RELATED"/>
    <property type="match status" value="1"/>
</dbReference>
<dbReference type="SUPFAM" id="SSF51735">
    <property type="entry name" value="NAD(P)-binding Rossmann-fold domains"/>
    <property type="match status" value="1"/>
</dbReference>
<dbReference type="InterPro" id="IPR006037">
    <property type="entry name" value="RCK_C"/>
</dbReference>
<keyword evidence="2" id="KW-0812">Transmembrane</keyword>
<evidence type="ECO:0000256" key="1">
    <source>
        <dbReference type="ARBA" id="ARBA00004651"/>
    </source>
</evidence>
<dbReference type="InterPro" id="IPR036291">
    <property type="entry name" value="NAD(P)-bd_dom_sf"/>
</dbReference>
<feature type="domain" description="RCK N-terminal" evidence="3">
    <location>
        <begin position="129"/>
        <end position="246"/>
    </location>
</feature>
<dbReference type="Gene3D" id="3.30.70.1450">
    <property type="entry name" value="Regulator of K+ conductance, C-terminal domain"/>
    <property type="match status" value="1"/>
</dbReference>
<dbReference type="PANTHER" id="PTHR43833:SF9">
    <property type="entry name" value="POTASSIUM CHANNEL PROTEIN YUGO-RELATED"/>
    <property type="match status" value="1"/>
</dbReference>
<dbReference type="GO" id="GO:0008324">
    <property type="term" value="F:monoatomic cation transmembrane transporter activity"/>
    <property type="evidence" value="ECO:0007669"/>
    <property type="project" value="InterPro"/>
</dbReference>
<evidence type="ECO:0000259" key="4">
    <source>
        <dbReference type="PROSITE" id="PS51202"/>
    </source>
</evidence>
<dbReference type="Pfam" id="PF07885">
    <property type="entry name" value="Ion_trans_2"/>
    <property type="match status" value="1"/>
</dbReference>
<evidence type="ECO:0000313" key="5">
    <source>
        <dbReference type="EMBL" id="MBJ7603844.1"/>
    </source>
</evidence>
<keyword evidence="5" id="KW-0406">Ion transport</keyword>
<comment type="subcellular location">
    <subcellularLocation>
        <location evidence="1">Cell membrane</location>
        <topology evidence="1">Multi-pass membrane protein</topology>
    </subcellularLocation>
</comment>
<dbReference type="AlphaFoldDB" id="A0A934NEE2"/>
<dbReference type="EMBL" id="JAEKNQ010000044">
    <property type="protein sequence ID" value="MBJ7603844.1"/>
    <property type="molecule type" value="Genomic_DNA"/>
</dbReference>
<dbReference type="InterPro" id="IPR036721">
    <property type="entry name" value="RCK_C_sf"/>
</dbReference>
<keyword evidence="2" id="KW-0472">Membrane</keyword>